<keyword evidence="4 6" id="KW-0808">Transferase</keyword>
<dbReference type="InterPro" id="IPR000836">
    <property type="entry name" value="PRTase_dom"/>
</dbReference>
<dbReference type="FunFam" id="3.40.50.2020:FF:000020">
    <property type="entry name" value="Bifunctional protein PyrR"/>
    <property type="match status" value="1"/>
</dbReference>
<comment type="function">
    <text evidence="4">Regulates the transcription of the pyrimidine nucleotide (pyr) operon in response to exogenous pyrimidines.</text>
</comment>
<dbReference type="CDD" id="cd06223">
    <property type="entry name" value="PRTases_typeI"/>
    <property type="match status" value="1"/>
</dbReference>
<dbReference type="PANTHER" id="PTHR11608:SF0">
    <property type="entry name" value="BIFUNCTIONAL PROTEIN PYRR"/>
    <property type="match status" value="1"/>
</dbReference>
<evidence type="ECO:0000313" key="7">
    <source>
        <dbReference type="Proteomes" id="UP000233766"/>
    </source>
</evidence>
<dbReference type="EC" id="2.4.2.9" evidence="4"/>
<dbReference type="NCBIfam" id="NF003547">
    <property type="entry name" value="PRK05205.1-3"/>
    <property type="match status" value="1"/>
</dbReference>
<feature type="short sequence motif" description="PRPP-binding" evidence="4">
    <location>
        <begin position="117"/>
        <end position="129"/>
    </location>
</feature>
<dbReference type="Pfam" id="PF00156">
    <property type="entry name" value="Pribosyltran"/>
    <property type="match status" value="1"/>
</dbReference>
<dbReference type="PANTHER" id="PTHR11608">
    <property type="entry name" value="BIFUNCTIONAL PROTEIN PYRR"/>
    <property type="match status" value="1"/>
</dbReference>
<feature type="domain" description="Phosphoribosyltransferase" evidence="5">
    <location>
        <begin position="27"/>
        <end position="168"/>
    </location>
</feature>
<gene>
    <name evidence="4" type="primary">pyrR</name>
    <name evidence="6" type="ORF">ATK86_5807</name>
</gene>
<dbReference type="NCBIfam" id="NF003549">
    <property type="entry name" value="PRK05205.1-5"/>
    <property type="match status" value="1"/>
</dbReference>
<dbReference type="EMBL" id="PJMW01000002">
    <property type="protein sequence ID" value="PKV81342.1"/>
    <property type="molecule type" value="Genomic_DNA"/>
</dbReference>
<organism evidence="6 7">
    <name type="scientific">Nocardia fluminea</name>
    <dbReference type="NCBI Taxonomy" id="134984"/>
    <lineage>
        <taxon>Bacteria</taxon>
        <taxon>Bacillati</taxon>
        <taxon>Actinomycetota</taxon>
        <taxon>Actinomycetes</taxon>
        <taxon>Mycobacteriales</taxon>
        <taxon>Nocardiaceae</taxon>
        <taxon>Nocardia</taxon>
    </lineage>
</organism>
<dbReference type="SUPFAM" id="SSF53271">
    <property type="entry name" value="PRTase-like"/>
    <property type="match status" value="1"/>
</dbReference>
<keyword evidence="3 4" id="KW-0804">Transcription</keyword>
<keyword evidence="7" id="KW-1185">Reference proteome</keyword>
<evidence type="ECO:0000313" key="6">
    <source>
        <dbReference type="EMBL" id="PKV81342.1"/>
    </source>
</evidence>
<name>A0A2N3VI95_9NOCA</name>
<dbReference type="InterPro" id="IPR029057">
    <property type="entry name" value="PRTase-like"/>
</dbReference>
<comment type="caution">
    <text evidence="6">The sequence shown here is derived from an EMBL/GenBank/DDBJ whole genome shotgun (WGS) entry which is preliminary data.</text>
</comment>
<comment type="catalytic activity">
    <reaction evidence="4">
        <text>UMP + diphosphate = 5-phospho-alpha-D-ribose 1-diphosphate + uracil</text>
        <dbReference type="Rhea" id="RHEA:13017"/>
        <dbReference type="ChEBI" id="CHEBI:17568"/>
        <dbReference type="ChEBI" id="CHEBI:33019"/>
        <dbReference type="ChEBI" id="CHEBI:57865"/>
        <dbReference type="ChEBI" id="CHEBI:58017"/>
        <dbReference type="EC" id="2.4.2.9"/>
    </reaction>
</comment>
<dbReference type="GO" id="GO:0006355">
    <property type="term" value="P:regulation of DNA-templated transcription"/>
    <property type="evidence" value="ECO:0007669"/>
    <property type="project" value="UniProtKB-UniRule"/>
</dbReference>
<keyword evidence="2 4" id="KW-0805">Transcription regulation</keyword>
<comment type="similarity">
    <text evidence="1 4">Belongs to the purine/pyrimidine phosphoribosyltransferase family. PyrR subfamily.</text>
</comment>
<keyword evidence="4 6" id="KW-0328">Glycosyltransferase</keyword>
<comment type="function">
    <text evidence="4">Also displays a weak uracil phosphoribosyltransferase activity which is not physiologically significant.</text>
</comment>
<evidence type="ECO:0000256" key="4">
    <source>
        <dbReference type="HAMAP-Rule" id="MF_01219"/>
    </source>
</evidence>
<protein>
    <recommendedName>
        <fullName evidence="4">Bifunctional protein PyrR</fullName>
    </recommendedName>
    <domain>
        <recommendedName>
            <fullName evidence="4">Pyrimidine operon regulatory protein</fullName>
        </recommendedName>
    </domain>
    <domain>
        <recommendedName>
            <fullName evidence="4">Uracil phosphoribosyltransferase</fullName>
            <shortName evidence="4">UPRTase</shortName>
            <ecNumber evidence="4">2.4.2.9</ecNumber>
        </recommendedName>
    </domain>
</protein>
<dbReference type="OrthoDB" id="9802227at2"/>
<evidence type="ECO:0000256" key="3">
    <source>
        <dbReference type="ARBA" id="ARBA00023163"/>
    </source>
</evidence>
<dbReference type="AlphaFoldDB" id="A0A2N3VI95"/>
<dbReference type="RefSeq" id="WP_063056556.1">
    <property type="nucleotide sequence ID" value="NZ_JBFAAM010000002.1"/>
</dbReference>
<evidence type="ECO:0000259" key="5">
    <source>
        <dbReference type="Pfam" id="PF00156"/>
    </source>
</evidence>
<dbReference type="InterPro" id="IPR023050">
    <property type="entry name" value="PyrR"/>
</dbReference>
<sequence length="200" mass="22027">MSETSQRHTPEWVAAGRELLSPSDVTRTVARIAHQIIEKTALDSGDADAPRVVLMGIPTRGTTLANRLADKIEEFSGVRPALGSLDITLYRDDLRSRPHRPLERTSVPDGGIENSLVVLVDDVLFSGRTVRSALDGLRDLGRPRAVQLAVLIDRGHRELPIRADYVGKNVPTSRAEDISVLMVEHDGRDGVYLHQEGQEQ</sequence>
<dbReference type="GO" id="GO:0004845">
    <property type="term" value="F:uracil phosphoribosyltransferase activity"/>
    <property type="evidence" value="ECO:0007669"/>
    <property type="project" value="UniProtKB-UniRule"/>
</dbReference>
<dbReference type="Gene3D" id="3.40.50.2020">
    <property type="match status" value="1"/>
</dbReference>
<dbReference type="HAMAP" id="MF_01219">
    <property type="entry name" value="PyrR"/>
    <property type="match status" value="1"/>
</dbReference>
<dbReference type="InterPro" id="IPR050137">
    <property type="entry name" value="PyrR_bifunctional"/>
</dbReference>
<dbReference type="Proteomes" id="UP000233766">
    <property type="component" value="Unassembled WGS sequence"/>
</dbReference>
<reference evidence="6 7" key="1">
    <citation type="submission" date="2017-12" db="EMBL/GenBank/DDBJ databases">
        <title>Sequencing the genomes of 1000 Actinobacteria strains.</title>
        <authorList>
            <person name="Klenk H.-P."/>
        </authorList>
    </citation>
    <scope>NUCLEOTIDE SEQUENCE [LARGE SCALE GENOMIC DNA]</scope>
    <source>
        <strain evidence="6 7">DSM 44489</strain>
    </source>
</reference>
<evidence type="ECO:0000256" key="1">
    <source>
        <dbReference type="ARBA" id="ARBA00005565"/>
    </source>
</evidence>
<accession>A0A2N3VI95</accession>
<proteinExistence type="inferred from homology"/>
<evidence type="ECO:0000256" key="2">
    <source>
        <dbReference type="ARBA" id="ARBA00023015"/>
    </source>
</evidence>